<keyword evidence="4" id="KW-1185">Reference proteome</keyword>
<dbReference type="STRING" id="671065.MetMK1DRAFT_00018330"/>
<dbReference type="Proteomes" id="UP000003980">
    <property type="component" value="Unassembled WGS sequence"/>
</dbReference>
<evidence type="ECO:0000313" key="4">
    <source>
        <dbReference type="Proteomes" id="UP000003980"/>
    </source>
</evidence>
<keyword evidence="3" id="KW-0966">Cell projection</keyword>
<feature type="transmembrane region" description="Helical" evidence="1">
    <location>
        <begin position="21"/>
        <end position="42"/>
    </location>
</feature>
<keyword evidence="3" id="KW-0282">Flagellum</keyword>
<dbReference type="HOGENOM" id="CLU_1631691_0_0_2"/>
<keyword evidence="1" id="KW-0472">Membrane</keyword>
<gene>
    <name evidence="3" type="ORF">MetMK1DRAFT_00018330</name>
</gene>
<sequence length="162" mass="16989">MLGKNRSKKERRGLSNIVGSLLMIVLTIVAALLLGHFAFGLFSSNSHSAQISLSDISVLNPGGTATTASVTVTVTDTGNDPVNITLVTVAGQTLYQFNPTTKNYITLQPGQSYTFISPGSITNPININPTLNVGSTIVVQVTATDTVTHQTLATQATTVVQD</sequence>
<dbReference type="InterPro" id="IPR013373">
    <property type="entry name" value="Flagellin/pilin_N_arc"/>
</dbReference>
<dbReference type="Pfam" id="PF07790">
    <property type="entry name" value="Pilin_N"/>
    <property type="match status" value="1"/>
</dbReference>
<dbReference type="EMBL" id="JH597768">
    <property type="protein sequence ID" value="EHP69087.1"/>
    <property type="molecule type" value="Genomic_DNA"/>
</dbReference>
<reference evidence="3 4" key="1">
    <citation type="submission" date="2012-01" db="EMBL/GenBank/DDBJ databases">
        <title>Improved High-Quality Draft sequence of Metallosphaera yellowstonensis MK1.</title>
        <authorList>
            <consortium name="US DOE Joint Genome Institute"/>
            <person name="Lucas S."/>
            <person name="Han J."/>
            <person name="Cheng J.-F."/>
            <person name="Goodwin L."/>
            <person name="Pitluck S."/>
            <person name="Peters L."/>
            <person name="Teshima H."/>
            <person name="Detter J.C."/>
            <person name="Han C."/>
            <person name="Tapia R."/>
            <person name="Land M."/>
            <person name="Hauser L."/>
            <person name="Kyrpides N."/>
            <person name="Kozubal M."/>
            <person name="Macur R.E."/>
            <person name="Jay Z."/>
            <person name="Inskeep W."/>
            <person name="Woyke T."/>
        </authorList>
    </citation>
    <scope>NUCLEOTIDE SEQUENCE [LARGE SCALE GENOMIC DNA]</scope>
    <source>
        <strain evidence="3 4">MK1</strain>
    </source>
</reference>
<keyword evidence="3" id="KW-0969">Cilium</keyword>
<name>H2C5L0_9CREN</name>
<evidence type="ECO:0000256" key="1">
    <source>
        <dbReference type="SAM" id="Phobius"/>
    </source>
</evidence>
<dbReference type="eggNOG" id="arCOG05987">
    <property type="taxonomic scope" value="Archaea"/>
</dbReference>
<proteinExistence type="predicted"/>
<keyword evidence="1" id="KW-0812">Transmembrane</keyword>
<dbReference type="InterPro" id="IPR012859">
    <property type="entry name" value="Pilin_N_archaeal"/>
</dbReference>
<feature type="domain" description="Archaeal Type IV pilin N-terminal" evidence="2">
    <location>
        <begin position="13"/>
        <end position="88"/>
    </location>
</feature>
<evidence type="ECO:0000259" key="2">
    <source>
        <dbReference type="Pfam" id="PF07790"/>
    </source>
</evidence>
<organism evidence="3 4">
    <name type="scientific">Metallosphaera yellowstonensis MK1</name>
    <dbReference type="NCBI Taxonomy" id="671065"/>
    <lineage>
        <taxon>Archaea</taxon>
        <taxon>Thermoproteota</taxon>
        <taxon>Thermoprotei</taxon>
        <taxon>Sulfolobales</taxon>
        <taxon>Sulfolobaceae</taxon>
        <taxon>Metallosphaera</taxon>
    </lineage>
</organism>
<protein>
    <submittedName>
        <fullName evidence="3">Archaeal flagellin-like protein</fullName>
    </submittedName>
</protein>
<dbReference type="OrthoDB" id="376249at2157"/>
<accession>H2C5L0</accession>
<keyword evidence="1" id="KW-1133">Transmembrane helix</keyword>
<dbReference type="RefSeq" id="WP_009072751.1">
    <property type="nucleotide sequence ID" value="NZ_JH597768.1"/>
</dbReference>
<dbReference type="NCBIfam" id="TIGR02537">
    <property type="entry name" value="arch_flag_Nterm"/>
    <property type="match status" value="1"/>
</dbReference>
<evidence type="ECO:0000313" key="3">
    <source>
        <dbReference type="EMBL" id="EHP69087.1"/>
    </source>
</evidence>
<dbReference type="AlphaFoldDB" id="H2C5L0"/>